<proteinExistence type="predicted"/>
<organism evidence="1">
    <name type="scientific">Human immunodeficiency virus type 1</name>
    <name type="common">HIV-1</name>
    <dbReference type="NCBI Taxonomy" id="11676"/>
    <lineage>
        <taxon>Viruses</taxon>
        <taxon>Riboviria</taxon>
        <taxon>Pararnavirae</taxon>
        <taxon>Artverviricota</taxon>
        <taxon>Revtraviricetes</taxon>
        <taxon>Ortervirales</taxon>
        <taxon>Retroviridae</taxon>
        <taxon>Orthoretrovirinae</taxon>
        <taxon>Lentivirus</taxon>
        <taxon>Lentivirus humimdef1</taxon>
    </lineage>
</organism>
<reference evidence="1" key="1">
    <citation type="journal article" date="2015" name="J. Clin. Microbiol.">
        <title>Long-Range HIV Genotyping Using Viral RNA and Proviral DNA for Analysis of HIV Drug Resistance and HIV Clustering.</title>
        <authorList>
            <person name="Novitsky V."/>
            <person name="Zahralban-Steele M."/>
            <person name="McLane M.F."/>
            <person name="Moyo S."/>
            <person name="van Widenfelt E."/>
            <person name="Gaseitsiwe S."/>
            <person name="Makhema J."/>
            <person name="Essex M."/>
        </authorList>
    </citation>
    <scope>NUCLEOTIDE SEQUENCE</scope>
    <source>
        <strain evidence="1">Bcpp_00466_amp2</strain>
    </source>
</reference>
<gene>
    <name evidence="1" type="primary">vpu</name>
</gene>
<accession>A0A0H3YD19</accession>
<name>A0A0H3YD19_HV1</name>
<sequence length="27" mass="2940">MLSLADRIDYRVRVGALLVGLIIAIVV</sequence>
<dbReference type="EMBL" id="KR861309">
    <property type="protein sequence ID" value="AKN10922.1"/>
    <property type="molecule type" value="Genomic_DNA"/>
</dbReference>
<organismHost>
    <name type="scientific">Homo sapiens</name>
    <name type="common">Human</name>
    <dbReference type="NCBI Taxonomy" id="9606"/>
</organismHost>
<protein>
    <submittedName>
        <fullName evidence="1">Truncated vpu protein</fullName>
    </submittedName>
</protein>
<evidence type="ECO:0000313" key="1">
    <source>
        <dbReference type="EMBL" id="AKN10922.1"/>
    </source>
</evidence>